<dbReference type="RefSeq" id="WP_369384704.1">
    <property type="nucleotide sequence ID" value="NZ_BAUV01000007.1"/>
</dbReference>
<dbReference type="STRING" id="1236973.JCM9157_1390"/>
<dbReference type="Proteomes" id="UP000018896">
    <property type="component" value="Unassembled WGS sequence"/>
</dbReference>
<keyword evidence="2" id="KW-1185">Reference proteome</keyword>
<dbReference type="AlphaFoldDB" id="W4QQF4"/>
<organism evidence="1 2">
    <name type="scientific">Halalkalibacter akibai (strain ATCC 43226 / DSM 21942 / CIP 109018 / JCM 9157 / 1139)</name>
    <name type="common">Bacillus akibai</name>
    <dbReference type="NCBI Taxonomy" id="1236973"/>
    <lineage>
        <taxon>Bacteria</taxon>
        <taxon>Bacillati</taxon>
        <taxon>Bacillota</taxon>
        <taxon>Bacilli</taxon>
        <taxon>Bacillales</taxon>
        <taxon>Bacillaceae</taxon>
        <taxon>Halalkalibacter</taxon>
    </lineage>
</organism>
<proteinExistence type="predicted"/>
<evidence type="ECO:0000313" key="2">
    <source>
        <dbReference type="Proteomes" id="UP000018896"/>
    </source>
</evidence>
<accession>W4QQF4</accession>
<reference evidence="1 2" key="1">
    <citation type="journal article" date="2014" name="Genome Announc.">
        <title>Draft Genome Sequences of Three Alkaliphilic Bacillus Strains, Bacillus wakoensis JCM 9140T, Bacillus akibai JCM 9157T, and Bacillus hemicellulosilyticus JCM 9152T.</title>
        <authorList>
            <person name="Yuki M."/>
            <person name="Oshima K."/>
            <person name="Suda W."/>
            <person name="Oshida Y."/>
            <person name="Kitamura K."/>
            <person name="Iida T."/>
            <person name="Hattori M."/>
            <person name="Ohkuma M."/>
        </authorList>
    </citation>
    <scope>NUCLEOTIDE SEQUENCE [LARGE SCALE GENOMIC DNA]</scope>
    <source>
        <strain evidence="1 2">JCM 9157</strain>
    </source>
</reference>
<protein>
    <submittedName>
        <fullName evidence="1">Uncharacterized protein</fullName>
    </submittedName>
</protein>
<evidence type="ECO:0000313" key="1">
    <source>
        <dbReference type="EMBL" id="GAE34340.1"/>
    </source>
</evidence>
<gene>
    <name evidence="1" type="ORF">JCM9157_1390</name>
</gene>
<sequence length="50" mass="5706">MNILQDEDFLAEMEQAGADMLIMDREQVIADMEIRTETYQALLDSIGVTQ</sequence>
<comment type="caution">
    <text evidence="1">The sequence shown here is derived from an EMBL/GenBank/DDBJ whole genome shotgun (WGS) entry which is preliminary data.</text>
</comment>
<name>W4QQF4_HALA3</name>
<dbReference type="EMBL" id="BAUV01000007">
    <property type="protein sequence ID" value="GAE34340.1"/>
    <property type="molecule type" value="Genomic_DNA"/>
</dbReference>